<protein>
    <recommendedName>
        <fullName evidence="9">Polysaccharide biosynthesis protein</fullName>
    </recommendedName>
</protein>
<dbReference type="AlphaFoldDB" id="A0A4Q5LVG1"/>
<keyword evidence="4 6" id="KW-1133">Transmembrane helix</keyword>
<accession>A0A4Q5LVG1</accession>
<dbReference type="PANTHER" id="PTHR30250">
    <property type="entry name" value="PST FAMILY PREDICTED COLANIC ACID TRANSPORTER"/>
    <property type="match status" value="1"/>
</dbReference>
<keyword evidence="3 6" id="KW-0812">Transmembrane</keyword>
<keyword evidence="5 6" id="KW-0472">Membrane</keyword>
<sequence length="511" mass="57018">MSTAKRVIKNTGFLYAKMGITMFISLYTTRLVLNALGAADFGIFNIVGGAIAMLGFLNAAMASATQRFMSYSEGEGNKEKQKKIFNISIVLHFFIAIILGVVLLIAGYFFFNGVLNIEIGRVDAAKVVYGSLIISTMFIVMTVPYDAVLNARENMRYYAIIGLIESLLKLGAALVVVYIGEDKLIIYGILMACIPLVTLSIMRVYCHKKYDECVINPRKYHDRSLAKEMTKFAGWNLMGASSGMVSQYGLGIILNIFFGTILNAAQGIANQISGQLMVFSNTMMKAVNPVIAKSEGSGNRNLMLRASLSGSRFSFLLLALFSIPFLIETPLILKIWLKNTPAWTLVFVRLQLCRSLIEQFTVMLGSAISAQGDIKSYTAIKSFLNISPIFFTFLFFYFGFPPYYLYVIWIIVGGILSGGVSLYFANRNCGLDYKDFFKIVFVPSFGVSFLMLVLGFIPHLFISSTLLRLVIVIIITTLSFFFSFYYIFSSQQERALFSGIFNTLKNKLRFA</sequence>
<gene>
    <name evidence="7" type="ORF">EWM59_20575</name>
</gene>
<name>A0A4Q5LVG1_9BACT</name>
<dbReference type="GO" id="GO:0005886">
    <property type="term" value="C:plasma membrane"/>
    <property type="evidence" value="ECO:0007669"/>
    <property type="project" value="UniProtKB-SubCell"/>
</dbReference>
<dbReference type="RefSeq" id="WP_130023137.1">
    <property type="nucleotide sequence ID" value="NZ_SEWF01000038.1"/>
</dbReference>
<keyword evidence="2" id="KW-1003">Cell membrane</keyword>
<feature type="transmembrane region" description="Helical" evidence="6">
    <location>
        <begin position="41"/>
        <end position="63"/>
    </location>
</feature>
<comment type="caution">
    <text evidence="7">The sequence shown here is derived from an EMBL/GenBank/DDBJ whole genome shotgun (WGS) entry which is preliminary data.</text>
</comment>
<evidence type="ECO:0000256" key="3">
    <source>
        <dbReference type="ARBA" id="ARBA00022692"/>
    </source>
</evidence>
<dbReference type="InterPro" id="IPR050833">
    <property type="entry name" value="Poly_Biosynth_Transport"/>
</dbReference>
<feature type="transmembrane region" description="Helical" evidence="6">
    <location>
        <begin position="12"/>
        <end position="29"/>
    </location>
</feature>
<feature type="transmembrane region" description="Helical" evidence="6">
    <location>
        <begin position="469"/>
        <end position="488"/>
    </location>
</feature>
<evidence type="ECO:0000256" key="1">
    <source>
        <dbReference type="ARBA" id="ARBA00004651"/>
    </source>
</evidence>
<feature type="transmembrane region" description="Helical" evidence="6">
    <location>
        <begin position="383"/>
        <end position="400"/>
    </location>
</feature>
<feature type="transmembrane region" description="Helical" evidence="6">
    <location>
        <begin position="127"/>
        <end position="145"/>
    </location>
</feature>
<feature type="transmembrane region" description="Helical" evidence="6">
    <location>
        <begin position="185"/>
        <end position="206"/>
    </location>
</feature>
<feature type="transmembrane region" description="Helical" evidence="6">
    <location>
        <begin position="436"/>
        <end position="457"/>
    </location>
</feature>
<feature type="transmembrane region" description="Helical" evidence="6">
    <location>
        <begin position="406"/>
        <end position="424"/>
    </location>
</feature>
<evidence type="ECO:0000256" key="5">
    <source>
        <dbReference type="ARBA" id="ARBA00023136"/>
    </source>
</evidence>
<feature type="transmembrane region" description="Helical" evidence="6">
    <location>
        <begin position="84"/>
        <end position="111"/>
    </location>
</feature>
<evidence type="ECO:0000256" key="4">
    <source>
        <dbReference type="ARBA" id="ARBA00022989"/>
    </source>
</evidence>
<evidence type="ECO:0000256" key="2">
    <source>
        <dbReference type="ARBA" id="ARBA00022475"/>
    </source>
</evidence>
<reference evidence="7 8" key="1">
    <citation type="submission" date="2019-02" db="EMBL/GenBank/DDBJ databases">
        <title>Bacterial novel species Emticicia sp. 17J42-9 isolated from soil.</title>
        <authorList>
            <person name="Jung H.-Y."/>
        </authorList>
    </citation>
    <scope>NUCLEOTIDE SEQUENCE [LARGE SCALE GENOMIC DNA]</scope>
    <source>
        <strain evidence="7 8">17J42-9</strain>
    </source>
</reference>
<dbReference type="OrthoDB" id="5365632at2"/>
<proteinExistence type="predicted"/>
<dbReference type="EMBL" id="SEWF01000038">
    <property type="protein sequence ID" value="RYU93716.1"/>
    <property type="molecule type" value="Genomic_DNA"/>
</dbReference>
<feature type="transmembrane region" description="Helical" evidence="6">
    <location>
        <begin position="313"/>
        <end position="333"/>
    </location>
</feature>
<dbReference type="Proteomes" id="UP000293162">
    <property type="component" value="Unassembled WGS sequence"/>
</dbReference>
<organism evidence="7 8">
    <name type="scientific">Emticicia agri</name>
    <dbReference type="NCBI Taxonomy" id="2492393"/>
    <lineage>
        <taxon>Bacteria</taxon>
        <taxon>Pseudomonadati</taxon>
        <taxon>Bacteroidota</taxon>
        <taxon>Cytophagia</taxon>
        <taxon>Cytophagales</taxon>
        <taxon>Leadbetterellaceae</taxon>
        <taxon>Emticicia</taxon>
    </lineage>
</organism>
<keyword evidence="8" id="KW-1185">Reference proteome</keyword>
<evidence type="ECO:0008006" key="9">
    <source>
        <dbReference type="Google" id="ProtNLM"/>
    </source>
</evidence>
<comment type="subcellular location">
    <subcellularLocation>
        <location evidence="1">Cell membrane</location>
        <topology evidence="1">Multi-pass membrane protein</topology>
    </subcellularLocation>
</comment>
<feature type="transmembrane region" description="Helical" evidence="6">
    <location>
        <begin position="248"/>
        <end position="269"/>
    </location>
</feature>
<evidence type="ECO:0000313" key="7">
    <source>
        <dbReference type="EMBL" id="RYU93716.1"/>
    </source>
</evidence>
<feature type="transmembrane region" description="Helical" evidence="6">
    <location>
        <begin position="157"/>
        <end position="179"/>
    </location>
</feature>
<evidence type="ECO:0000256" key="6">
    <source>
        <dbReference type="SAM" id="Phobius"/>
    </source>
</evidence>
<dbReference type="PANTHER" id="PTHR30250:SF26">
    <property type="entry name" value="PSMA PROTEIN"/>
    <property type="match status" value="1"/>
</dbReference>
<evidence type="ECO:0000313" key="8">
    <source>
        <dbReference type="Proteomes" id="UP000293162"/>
    </source>
</evidence>